<evidence type="ECO:0000256" key="2">
    <source>
        <dbReference type="ARBA" id="ARBA00009199"/>
    </source>
</evidence>
<dbReference type="InterPro" id="IPR036928">
    <property type="entry name" value="AS_sf"/>
</dbReference>
<dbReference type="GO" id="GO:0004040">
    <property type="term" value="F:amidase activity"/>
    <property type="evidence" value="ECO:0007669"/>
    <property type="project" value="UniProtKB-EC"/>
</dbReference>
<evidence type="ECO:0000256" key="3">
    <source>
        <dbReference type="ARBA" id="ARBA00012922"/>
    </source>
</evidence>
<organism evidence="5 6">
    <name type="scientific">Corynebacterium hylobatis</name>
    <dbReference type="NCBI Taxonomy" id="1859290"/>
    <lineage>
        <taxon>Bacteria</taxon>
        <taxon>Bacillati</taxon>
        <taxon>Actinomycetota</taxon>
        <taxon>Actinomycetes</taxon>
        <taxon>Mycobacteriales</taxon>
        <taxon>Corynebacteriaceae</taxon>
        <taxon>Corynebacterium</taxon>
    </lineage>
</organism>
<sequence>MSKELLHKTATEVAALIESREVSPVELTRSLLDHAHELNDSVNAYISFRDEAALAEAKAAEEEIAQGNYRGPLHGVPMAIKDNIYIGGEVTTMASRIHGDFVSKDDSSVVKKLREAGAVITGKLNMHEYAWGIDNNSPHFGAVHNPWNLDKVPGGSSGGSGAAVAADMSFTTLGTDTAGSIRIPSAACGLVGLKPTHGRVAKYGCFPLAWSLDHIGPMSKSVADAAATLQAIAGHDHRDPTSVDVPVADYSAALGGDPKGLVIGVEEDYFFRDVDSPIEELVRKQIEELVSRGAKLKKVSIPALAYSEWTELATSLSEASAIHHHDLQNRPEDLGADIRFLFELGELFSSVDYLQAQQVRRQIKQEFTAALQDVDVIIAPTLPVMAPDIGSSVANLNGAETDLIDSFIRFTGPSNLTGLPALTVPVGLSDDLPVGLQIIGRAFDEATVLKVGSQIEATNPMQGRRAPVGARALTR</sequence>
<proteinExistence type="inferred from homology"/>
<dbReference type="PANTHER" id="PTHR11895">
    <property type="entry name" value="TRANSAMIDASE"/>
    <property type="match status" value="1"/>
</dbReference>
<dbReference type="OrthoDB" id="5175573at2"/>
<dbReference type="EMBL" id="RXHJ01000006">
    <property type="protein sequence ID" value="RSZ63930.1"/>
    <property type="molecule type" value="Genomic_DNA"/>
</dbReference>
<comment type="catalytic activity">
    <reaction evidence="1">
        <text>a monocarboxylic acid amide + H2O = a monocarboxylate + NH4(+)</text>
        <dbReference type="Rhea" id="RHEA:12020"/>
        <dbReference type="ChEBI" id="CHEBI:15377"/>
        <dbReference type="ChEBI" id="CHEBI:28938"/>
        <dbReference type="ChEBI" id="CHEBI:35757"/>
        <dbReference type="ChEBI" id="CHEBI:83628"/>
        <dbReference type="EC" id="3.5.1.4"/>
    </reaction>
</comment>
<dbReference type="Gene3D" id="3.90.1300.10">
    <property type="entry name" value="Amidase signature (AS) domain"/>
    <property type="match status" value="1"/>
</dbReference>
<dbReference type="AlphaFoldDB" id="A0A430HZ04"/>
<dbReference type="SUPFAM" id="SSF75304">
    <property type="entry name" value="Amidase signature (AS) enzymes"/>
    <property type="match status" value="1"/>
</dbReference>
<evidence type="ECO:0000313" key="6">
    <source>
        <dbReference type="Proteomes" id="UP000274907"/>
    </source>
</evidence>
<dbReference type="InterPro" id="IPR000120">
    <property type="entry name" value="Amidase"/>
</dbReference>
<gene>
    <name evidence="5" type="ORF">EAH68_06790</name>
</gene>
<evidence type="ECO:0000313" key="5">
    <source>
        <dbReference type="EMBL" id="RSZ63930.1"/>
    </source>
</evidence>
<dbReference type="InterPro" id="IPR023631">
    <property type="entry name" value="Amidase_dom"/>
</dbReference>
<dbReference type="PROSITE" id="PS00571">
    <property type="entry name" value="AMIDASES"/>
    <property type="match status" value="1"/>
</dbReference>
<reference evidence="5 6" key="1">
    <citation type="submission" date="2018-12" db="EMBL/GenBank/DDBJ databases">
        <title>YIM 101343 draft genome.</title>
        <authorList>
            <person name="Chen X."/>
        </authorList>
    </citation>
    <scope>NUCLEOTIDE SEQUENCE [LARGE SCALE GENOMIC DNA]</scope>
    <source>
        <strain evidence="5 6">YIM 101343</strain>
    </source>
</reference>
<accession>A0A430HZ04</accession>
<feature type="domain" description="Amidase" evidence="4">
    <location>
        <begin position="26"/>
        <end position="449"/>
    </location>
</feature>
<protein>
    <recommendedName>
        <fullName evidence="3">amidase</fullName>
        <ecNumber evidence="3">3.5.1.4</ecNumber>
    </recommendedName>
</protein>
<evidence type="ECO:0000259" key="4">
    <source>
        <dbReference type="Pfam" id="PF01425"/>
    </source>
</evidence>
<keyword evidence="6" id="KW-1185">Reference proteome</keyword>
<comment type="similarity">
    <text evidence="2">Belongs to the amidase family.</text>
</comment>
<comment type="caution">
    <text evidence="5">The sequence shown here is derived from an EMBL/GenBank/DDBJ whole genome shotgun (WGS) entry which is preliminary data.</text>
</comment>
<evidence type="ECO:0000256" key="1">
    <source>
        <dbReference type="ARBA" id="ARBA00001311"/>
    </source>
</evidence>
<dbReference type="Proteomes" id="UP000274907">
    <property type="component" value="Unassembled WGS sequence"/>
</dbReference>
<dbReference type="InterPro" id="IPR020556">
    <property type="entry name" value="Amidase_CS"/>
</dbReference>
<dbReference type="PANTHER" id="PTHR11895:SF7">
    <property type="entry name" value="GLUTAMYL-TRNA(GLN) AMIDOTRANSFERASE SUBUNIT A, MITOCHONDRIAL"/>
    <property type="match status" value="1"/>
</dbReference>
<name>A0A430HZ04_9CORY</name>
<dbReference type="EC" id="3.5.1.4" evidence="3"/>
<dbReference type="Pfam" id="PF01425">
    <property type="entry name" value="Amidase"/>
    <property type="match status" value="1"/>
</dbReference>
<dbReference type="RefSeq" id="WP_126120563.1">
    <property type="nucleotide sequence ID" value="NZ_RXHJ01000006.1"/>
</dbReference>